<dbReference type="RefSeq" id="WP_135244852.1">
    <property type="nucleotide sequence ID" value="NZ_SIHO01000001.1"/>
</dbReference>
<evidence type="ECO:0000256" key="1">
    <source>
        <dbReference type="SAM" id="Phobius"/>
    </source>
</evidence>
<keyword evidence="1" id="KW-0812">Transmembrane</keyword>
<dbReference type="OrthoDB" id="9794645at2"/>
<evidence type="ECO:0000313" key="2">
    <source>
        <dbReference type="EMBL" id="TFU06128.1"/>
    </source>
</evidence>
<keyword evidence="1" id="KW-0472">Membrane</keyword>
<name>A0A4Y9ET88_9SPHN</name>
<dbReference type="InterPro" id="IPR029058">
    <property type="entry name" value="AB_hydrolase_fold"/>
</dbReference>
<dbReference type="Gene3D" id="3.40.50.1820">
    <property type="entry name" value="alpha/beta hydrolase"/>
    <property type="match status" value="1"/>
</dbReference>
<protein>
    <submittedName>
        <fullName evidence="2">DUF3089 domain-containing protein</fullName>
    </submittedName>
</protein>
<organism evidence="2 3">
    <name type="scientific">Glacieibacterium arshaanense</name>
    <dbReference type="NCBI Taxonomy" id="2511025"/>
    <lineage>
        <taxon>Bacteria</taxon>
        <taxon>Pseudomonadati</taxon>
        <taxon>Pseudomonadota</taxon>
        <taxon>Alphaproteobacteria</taxon>
        <taxon>Sphingomonadales</taxon>
        <taxon>Sphingosinicellaceae</taxon>
        <taxon>Glacieibacterium</taxon>
    </lineage>
</organism>
<dbReference type="InterPro" id="IPR021440">
    <property type="entry name" value="DUF3089"/>
</dbReference>
<dbReference type="SUPFAM" id="SSF53474">
    <property type="entry name" value="alpha/beta-Hydrolases"/>
    <property type="match status" value="1"/>
</dbReference>
<comment type="caution">
    <text evidence="2">The sequence shown here is derived from an EMBL/GenBank/DDBJ whole genome shotgun (WGS) entry which is preliminary data.</text>
</comment>
<feature type="transmembrane region" description="Helical" evidence="1">
    <location>
        <begin position="6"/>
        <end position="27"/>
    </location>
</feature>
<dbReference type="EMBL" id="SIHO01000001">
    <property type="protein sequence ID" value="TFU06128.1"/>
    <property type="molecule type" value="Genomic_DNA"/>
</dbReference>
<proteinExistence type="predicted"/>
<gene>
    <name evidence="2" type="ORF">EUV02_03695</name>
</gene>
<dbReference type="AlphaFoldDB" id="A0A4Y9ET88"/>
<accession>A0A4Y9ET88</accession>
<keyword evidence="1" id="KW-1133">Transmembrane helix</keyword>
<sequence>MPARRFLWIITILVVLVIIAATIYRLFGFQLISAALVPGKSFDVAAAPPAPDYAKVSSWQAGPDIKDNVALWAPVGYTAAPKPGVALFFVTPTGFIDRSGWNAPLDDKATNERLDMMLKGQATAFNGVAAIYAPRYRQATFGAFLTDKPDAAKALDLAYSDVVRAFDAFVASIPAGQPILLAGHSQGALHLSRLLKEHIAGTPLARRIVAAYVVGWPISVEADLPAMALPACAADDATGCVLSWQSFATPAETADLRAVFDAGTGLTGKPRAGTAMLCTNPLLGRATNEAAAPARNLGALEIAVAKAGKPLPAHTIGAVCGNDGYLNIGEPPAGFGTYVLPGNNYHVYDYNLFWANIRADAEARVNAFQAATLAPAGVDPQ</sequence>
<evidence type="ECO:0000313" key="3">
    <source>
        <dbReference type="Proteomes" id="UP000297737"/>
    </source>
</evidence>
<dbReference type="Pfam" id="PF11288">
    <property type="entry name" value="DUF3089"/>
    <property type="match status" value="1"/>
</dbReference>
<dbReference type="Proteomes" id="UP000297737">
    <property type="component" value="Unassembled WGS sequence"/>
</dbReference>
<keyword evidence="3" id="KW-1185">Reference proteome</keyword>
<reference evidence="2 3" key="1">
    <citation type="submission" date="2019-02" db="EMBL/GenBank/DDBJ databases">
        <title>Polymorphobacter sp. isolated from the lake at the Tibet of China.</title>
        <authorList>
            <person name="Li A."/>
        </authorList>
    </citation>
    <scope>NUCLEOTIDE SEQUENCE [LARGE SCALE GENOMIC DNA]</scope>
    <source>
        <strain evidence="2 3">DJ1R-1</strain>
    </source>
</reference>